<dbReference type="EMBL" id="FOAB01000005">
    <property type="protein sequence ID" value="SEL72573.1"/>
    <property type="molecule type" value="Genomic_DNA"/>
</dbReference>
<dbReference type="Proteomes" id="UP000198521">
    <property type="component" value="Unassembled WGS sequence"/>
</dbReference>
<reference evidence="2" key="1">
    <citation type="submission" date="2016-10" db="EMBL/GenBank/DDBJ databases">
        <authorList>
            <person name="Varghese N."/>
            <person name="Submissions S."/>
        </authorList>
    </citation>
    <scope>NUCLEOTIDE SEQUENCE [LARGE SCALE GENOMIC DNA]</scope>
    <source>
        <strain evidence="2">DSM 25232 / NCIMB 14723 / 92V</strain>
    </source>
</reference>
<name>A0A1H7SJ68_AQUAM</name>
<gene>
    <name evidence="1" type="ORF">SAMN04487910_3185</name>
</gene>
<organism evidence="1 2">
    <name type="scientific">Aquimarina amphilecti</name>
    <dbReference type="NCBI Taxonomy" id="1038014"/>
    <lineage>
        <taxon>Bacteria</taxon>
        <taxon>Pseudomonadati</taxon>
        <taxon>Bacteroidota</taxon>
        <taxon>Flavobacteriia</taxon>
        <taxon>Flavobacteriales</taxon>
        <taxon>Flavobacteriaceae</taxon>
        <taxon>Aquimarina</taxon>
    </lineage>
</organism>
<keyword evidence="2" id="KW-1185">Reference proteome</keyword>
<evidence type="ECO:0000313" key="1">
    <source>
        <dbReference type="EMBL" id="SEL72573.1"/>
    </source>
</evidence>
<dbReference type="STRING" id="1038014.SAMN04487910_3185"/>
<dbReference type="AlphaFoldDB" id="A0A1H7SJ68"/>
<proteinExistence type="predicted"/>
<dbReference type="Pfam" id="PF11751">
    <property type="entry name" value="PorP_SprF"/>
    <property type="match status" value="1"/>
</dbReference>
<dbReference type="RefSeq" id="WP_091410347.1">
    <property type="nucleotide sequence ID" value="NZ_FOAB01000005.1"/>
</dbReference>
<sequence>MKFIKIYLAAMMTLLFIRFGNAQEGLSIYSDYLTDNYYLLHPSMAGAANCSQVRLTGRRNWVGQEDSPGLYTAAYNGRIGDSQSGIGAIVYNDKNGFSSQTGGYVTYAHHLMFSRSEVDLNQLSFGLSAGVIQYRLDQTRFDPNDPLVGPGSISESEFNMDIGFSYNLYNFYTHFTVKNLLKNSGVNNDLQVANNLRNYLVSVGYVIDRPGKTFSYEPSILYSYREGIGQSTIDFNMKVYSDLNFGKLWGGLSYRRSFDSIDFIEGEEIKSQNLSYVTPFVGVNFGKYMVAYTYSYQSNPITFNSGGFHQITLGIDFSCRAKKYACYCPWVE</sequence>
<evidence type="ECO:0000313" key="2">
    <source>
        <dbReference type="Proteomes" id="UP000198521"/>
    </source>
</evidence>
<dbReference type="InterPro" id="IPR019861">
    <property type="entry name" value="PorP/SprF_Bacteroidetes"/>
</dbReference>
<dbReference type="NCBIfam" id="TIGR03519">
    <property type="entry name" value="T9SS_PorP_fam"/>
    <property type="match status" value="1"/>
</dbReference>
<accession>A0A1H7SJ68</accession>
<protein>
    <submittedName>
        <fullName evidence="1">Type IX secretion system membrane protein, PorP/SprF family</fullName>
    </submittedName>
</protein>
<dbReference type="OrthoDB" id="648347at2"/>